<keyword evidence="1" id="KW-1133">Transmembrane helix</keyword>
<dbReference type="BioCyc" id="LINT1193029:G11R4-4307-MONOMER"/>
<evidence type="ECO:0000256" key="1">
    <source>
        <dbReference type="SAM" id="Phobius"/>
    </source>
</evidence>
<dbReference type="EMBL" id="AKWN02000440">
    <property type="protein sequence ID" value="EMP05438.1"/>
    <property type="molecule type" value="Genomic_DNA"/>
</dbReference>
<organism evidence="2 3">
    <name type="scientific">Leptospira interrogans serovar Pyrogenes str. 200701872</name>
    <dbReference type="NCBI Taxonomy" id="1193029"/>
    <lineage>
        <taxon>Bacteria</taxon>
        <taxon>Pseudomonadati</taxon>
        <taxon>Spirochaetota</taxon>
        <taxon>Spirochaetia</taxon>
        <taxon>Leptospirales</taxon>
        <taxon>Leptospiraceae</taxon>
        <taxon>Leptospira</taxon>
    </lineage>
</organism>
<feature type="transmembrane region" description="Helical" evidence="1">
    <location>
        <begin position="12"/>
        <end position="33"/>
    </location>
</feature>
<keyword evidence="1" id="KW-0472">Membrane</keyword>
<accession>M6ZG24</accession>
<keyword evidence="1" id="KW-0812">Transmembrane</keyword>
<evidence type="ECO:0000313" key="3">
    <source>
        <dbReference type="Proteomes" id="UP000012117"/>
    </source>
</evidence>
<dbReference type="Proteomes" id="UP000012117">
    <property type="component" value="Unassembled WGS sequence"/>
</dbReference>
<reference evidence="2 3" key="1">
    <citation type="submission" date="2013-01" db="EMBL/GenBank/DDBJ databases">
        <authorList>
            <person name="Harkins D.M."/>
            <person name="Durkin A.S."/>
            <person name="Brinkac L.M."/>
            <person name="Haft D.H."/>
            <person name="Selengut J.D."/>
            <person name="Sanka R."/>
            <person name="DePew J."/>
            <person name="Purushe J."/>
            <person name="Picardeau M."/>
            <person name="Werts C."/>
            <person name="Goarant C."/>
            <person name="Vinetz J.M."/>
            <person name="Sutton G.G."/>
            <person name="Nierman W.C."/>
            <person name="Fouts D.E."/>
        </authorList>
    </citation>
    <scope>NUCLEOTIDE SEQUENCE [LARGE SCALE GENOMIC DNA]</scope>
    <source>
        <strain evidence="2 3">200701872</strain>
    </source>
</reference>
<dbReference type="AlphaFoldDB" id="M6ZG24"/>
<name>M6ZG24_LEPIR</name>
<comment type="caution">
    <text evidence="2">The sequence shown here is derived from an EMBL/GenBank/DDBJ whole genome shotgun (WGS) entry which is preliminary data.</text>
</comment>
<gene>
    <name evidence="2" type="ORF">LEP1GSC124_0574</name>
</gene>
<sequence length="49" mass="5648">MGARNVFVFPRLVGYSFLFFILSIATILANKFVRLNEEVEELNLGLEKK</sequence>
<proteinExistence type="predicted"/>
<protein>
    <submittedName>
        <fullName evidence="2">Uncharacterized protein</fullName>
    </submittedName>
</protein>
<evidence type="ECO:0000313" key="2">
    <source>
        <dbReference type="EMBL" id="EMP05438.1"/>
    </source>
</evidence>